<accession>A0A2N5XQ88</accession>
<evidence type="ECO:0000256" key="3">
    <source>
        <dbReference type="ARBA" id="ARBA00023125"/>
    </source>
</evidence>
<evidence type="ECO:0000256" key="1">
    <source>
        <dbReference type="ARBA" id="ARBA00009437"/>
    </source>
</evidence>
<evidence type="ECO:0000313" key="7">
    <source>
        <dbReference type="Proteomes" id="UP000234881"/>
    </source>
</evidence>
<evidence type="ECO:0000259" key="5">
    <source>
        <dbReference type="PROSITE" id="PS50931"/>
    </source>
</evidence>
<dbReference type="Pfam" id="PF00126">
    <property type="entry name" value="HTH_1"/>
    <property type="match status" value="1"/>
</dbReference>
<dbReference type="GO" id="GO:0043565">
    <property type="term" value="F:sequence-specific DNA binding"/>
    <property type="evidence" value="ECO:0007669"/>
    <property type="project" value="TreeGrafter"/>
</dbReference>
<keyword evidence="4" id="KW-0804">Transcription</keyword>
<dbReference type="PANTHER" id="PTHR30537">
    <property type="entry name" value="HTH-TYPE TRANSCRIPTIONAL REGULATOR"/>
    <property type="match status" value="1"/>
</dbReference>
<reference evidence="6 7" key="1">
    <citation type="submission" date="2018-01" db="EMBL/GenBank/DDBJ databases">
        <title>The draft genome sequence of Cohaesibacter sp. H1304.</title>
        <authorList>
            <person name="Wang N.-N."/>
            <person name="Du Z.-J."/>
        </authorList>
    </citation>
    <scope>NUCLEOTIDE SEQUENCE [LARGE SCALE GENOMIC DNA]</scope>
    <source>
        <strain evidence="6 7">H1304</strain>
    </source>
</reference>
<dbReference type="PRINTS" id="PR00039">
    <property type="entry name" value="HTHLYSR"/>
</dbReference>
<keyword evidence="2" id="KW-0805">Transcription regulation</keyword>
<dbReference type="InterPro" id="IPR000847">
    <property type="entry name" value="LysR_HTH_N"/>
</dbReference>
<keyword evidence="7" id="KW-1185">Reference proteome</keyword>
<dbReference type="SUPFAM" id="SSF46785">
    <property type="entry name" value="Winged helix' DNA-binding domain"/>
    <property type="match status" value="1"/>
</dbReference>
<dbReference type="Proteomes" id="UP000234881">
    <property type="component" value="Unassembled WGS sequence"/>
</dbReference>
<dbReference type="InterPro" id="IPR058163">
    <property type="entry name" value="LysR-type_TF_proteobact-type"/>
</dbReference>
<dbReference type="InterPro" id="IPR036388">
    <property type="entry name" value="WH-like_DNA-bd_sf"/>
</dbReference>
<dbReference type="GO" id="GO:0006351">
    <property type="term" value="P:DNA-templated transcription"/>
    <property type="evidence" value="ECO:0007669"/>
    <property type="project" value="TreeGrafter"/>
</dbReference>
<keyword evidence="3" id="KW-0238">DNA-binding</keyword>
<dbReference type="Gene3D" id="1.10.10.10">
    <property type="entry name" value="Winged helix-like DNA-binding domain superfamily/Winged helix DNA-binding domain"/>
    <property type="match status" value="1"/>
</dbReference>
<dbReference type="Gene3D" id="3.40.190.290">
    <property type="match status" value="1"/>
</dbReference>
<protein>
    <submittedName>
        <fullName evidence="6">LysR family transcriptional regulator</fullName>
    </submittedName>
</protein>
<dbReference type="FunFam" id="1.10.10.10:FF:000001">
    <property type="entry name" value="LysR family transcriptional regulator"/>
    <property type="match status" value="1"/>
</dbReference>
<dbReference type="FunFam" id="3.40.190.290:FF:000012">
    <property type="entry name" value="Transcriptional regulator, LysR family"/>
    <property type="match status" value="1"/>
</dbReference>
<dbReference type="RefSeq" id="WP_101534452.1">
    <property type="nucleotide sequence ID" value="NZ_PKUQ01000025.1"/>
</dbReference>
<dbReference type="AlphaFoldDB" id="A0A2N5XQ88"/>
<dbReference type="SUPFAM" id="SSF53850">
    <property type="entry name" value="Periplasmic binding protein-like II"/>
    <property type="match status" value="1"/>
</dbReference>
<dbReference type="Pfam" id="PF03466">
    <property type="entry name" value="LysR_substrate"/>
    <property type="match status" value="1"/>
</dbReference>
<comment type="similarity">
    <text evidence="1">Belongs to the LysR transcriptional regulatory family.</text>
</comment>
<dbReference type="InterPro" id="IPR036390">
    <property type="entry name" value="WH_DNA-bd_sf"/>
</dbReference>
<evidence type="ECO:0000256" key="2">
    <source>
        <dbReference type="ARBA" id="ARBA00023015"/>
    </source>
</evidence>
<dbReference type="InterPro" id="IPR005119">
    <property type="entry name" value="LysR_subst-bd"/>
</dbReference>
<dbReference type="CDD" id="cd08474">
    <property type="entry name" value="PBP2_CrgA_like_5"/>
    <property type="match status" value="1"/>
</dbReference>
<dbReference type="PANTHER" id="PTHR30537:SF1">
    <property type="entry name" value="HTH-TYPE TRANSCRIPTIONAL REGULATOR PGRR"/>
    <property type="match status" value="1"/>
</dbReference>
<evidence type="ECO:0000313" key="6">
    <source>
        <dbReference type="EMBL" id="PLW76600.1"/>
    </source>
</evidence>
<name>A0A2N5XQ88_9HYPH</name>
<feature type="domain" description="HTH lysR-type" evidence="5">
    <location>
        <begin position="1"/>
        <end position="60"/>
    </location>
</feature>
<dbReference type="PROSITE" id="PS50931">
    <property type="entry name" value="HTH_LYSR"/>
    <property type="match status" value="1"/>
</dbReference>
<proteinExistence type="inferred from homology"/>
<organism evidence="6 7">
    <name type="scientific">Cohaesibacter celericrescens</name>
    <dbReference type="NCBI Taxonomy" id="2067669"/>
    <lineage>
        <taxon>Bacteria</taxon>
        <taxon>Pseudomonadati</taxon>
        <taxon>Pseudomonadota</taxon>
        <taxon>Alphaproteobacteria</taxon>
        <taxon>Hyphomicrobiales</taxon>
        <taxon>Cohaesibacteraceae</taxon>
    </lineage>
</organism>
<dbReference type="OrthoDB" id="9813056at2"/>
<comment type="caution">
    <text evidence="6">The sequence shown here is derived from an EMBL/GenBank/DDBJ whole genome shotgun (WGS) entry which is preliminary data.</text>
</comment>
<sequence>MRRTFNELYAFTVVARHRSFTRAAAQLGMSQSALSQTVKNLEEGLGVRLLTRSTRSVFPTEAGERLLSRLGPQFDDMEEALDELNSARKSPRGTIRISSGEHPAIAVLQPKLTDFLKDYPDISVEVGVDGGMIDIVSEGFDAGVRLGQQVAKDMIAIRISADIRMCMVATPDYLSRYPAPSSPEDLTKHRCINTRMPTHGGVFAWELMQGDEEIKVRVEGPATFNSLPLRLAATLDGVGIGYLPFDRVDAQLAEGLLLPILESYWPTWDGYHLYYPNRRQMSPAFRLLIDHLRHR</sequence>
<gene>
    <name evidence="6" type="ORF">C0081_13920</name>
</gene>
<dbReference type="EMBL" id="PKUQ01000025">
    <property type="protein sequence ID" value="PLW76600.1"/>
    <property type="molecule type" value="Genomic_DNA"/>
</dbReference>
<dbReference type="GO" id="GO:0003700">
    <property type="term" value="F:DNA-binding transcription factor activity"/>
    <property type="evidence" value="ECO:0007669"/>
    <property type="project" value="InterPro"/>
</dbReference>
<evidence type="ECO:0000256" key="4">
    <source>
        <dbReference type="ARBA" id="ARBA00023163"/>
    </source>
</evidence>